<dbReference type="Pfam" id="PF00232">
    <property type="entry name" value="Glyco_hydro_1"/>
    <property type="match status" value="4"/>
</dbReference>
<keyword evidence="5 7" id="KW-0326">Glycosidase</keyword>
<dbReference type="STRING" id="94237.ENSMMOP00000006838"/>
<dbReference type="SUPFAM" id="SSF51445">
    <property type="entry name" value="(Trans)glycosidases"/>
    <property type="match status" value="4"/>
</dbReference>
<organism evidence="10 11">
    <name type="scientific">Mola mola</name>
    <name type="common">Ocean sunfish</name>
    <name type="synonym">Tetraodon mola</name>
    <dbReference type="NCBI Taxonomy" id="94237"/>
    <lineage>
        <taxon>Eukaryota</taxon>
        <taxon>Metazoa</taxon>
        <taxon>Chordata</taxon>
        <taxon>Craniata</taxon>
        <taxon>Vertebrata</taxon>
        <taxon>Euteleostomi</taxon>
        <taxon>Actinopterygii</taxon>
        <taxon>Neopterygii</taxon>
        <taxon>Teleostei</taxon>
        <taxon>Neoteleostei</taxon>
        <taxon>Acanthomorphata</taxon>
        <taxon>Eupercaria</taxon>
        <taxon>Tetraodontiformes</taxon>
        <taxon>Molidae</taxon>
        <taxon>Mola</taxon>
    </lineage>
</organism>
<dbReference type="PROSITE" id="PS00653">
    <property type="entry name" value="GLYCOSYL_HYDROL_F1_2"/>
    <property type="match status" value="2"/>
</dbReference>
<keyword evidence="8" id="KW-0812">Transmembrane</keyword>
<sequence>MKCLLWLGLLWVFCLNGCHSSEKDREEHFMLLAGPLTKLVLKSSGSVVEDAFDCSHPLPPGSIQYFEYLQSRGVTHFKLLLSWAQLLPTGIPSQPQQAVVSCYQNLLRELLHIGLQPLVVLHGSTVPDTLKATYGGWESQELVDIFQQYAEFAFQEFGALAHSWVTLSDLEGVQHNGDLAGAPSPLQNVLQLNKNIYQLYHQRFPETDFAKELRSLQVQYTPKSVSCHITFPICISDQIGKYSDNRQTSPCPMNYCNTWSNFATMTSSERDAFLHESFPVNFQWATSSVTFKVEGGWLEDGKGETIWDRFGHENKVFDNQTADLACDSYNKVDYDVYLLRGLNVNTYQFSISWARIFPTGYRGSQSEKGALYYDKLINALIESGIEPLITLYHWDLPQALQDYGGWTNASIIEAFKDYADFCFSRFGDRVKTWNTFNSPWVVSHAGYGTGDHPPGVKDYVVASYQVTHNMLKSHAEVWHVYDDKYRKTQGGKVGIALNSDWAEPLDSSRAEDIAAADRYLQFMLGWFAHPIFVDGDYPAILKTQIEQKRKECPHSEGARLPVFTPQESKRIQGTADFFGLTHYTSRMVNSSNGGCTPGPEGVGNFYSDIDPSWSSTASDWIFSAPWGLRRLLHYISTEYLKTTKVPIYITGNGMPTDYSGDTLNDTHRIEYMKSYINEALKAILLDGVDVQLFTVQSLMDGFEGQQGYSQRFGLHHVNFEDADRPRTPKQSAYFYSQVIKQNGFGSHKVDVYKMPEMQLAHRATSLPPSEVPSKSKIVWEKFSHQSKFQQKLYHYGTFPQGFSWGVSSSAYQIEGGWNADGKGPSVWDTFAQKPGSIPGNANGDVACDSYHRFEEDLYMLRALRVKSYRFSLSWSRIFPDGLRTSLNYKGVEYYNRVIDGLAANNITPMVTLYHWDLPQALQNLGGWENTDMIDIFNDFCDFCFATFGDRVKFWMTFNQPYTIAWSGYGLGQVPPNIKNPGIAPYRVAHNLIKAHAKVYHTYDDKYRKSQGGLVSITLSADWVEPKDVNVLREVVAADRALQFKLGWFAHPIFKNGDYPDAMKWQVGNKSELQDLRETRLPLFTEEEKSFIKGTADVFCVNHYTTKIVSHVTARLSPPSYEHDWDFSESEEGDSPTTAISNQRAVAWGLRRLLNWIKEEYGNPDIYITENGVATDMKTTWDDSTRVFYYKTYVDEVLKAYDLDGVKVKGYIATSLMDSFEWLNGYNVGFGLHHVDFTNPNRPRTPKYSAHFYYHVIKDNGFPKPDDEKPFYGHFRKDFIWSTATASYQVEGGWRADGKGLSIWDKFAHTPLRVFNNDNGDIACDSYHKVEEDVAMLKQLKVTHYRFSISWPRVLPDGTTKHINEAGLKYYHRLVDALLAANIQPHITLYHWDLPQALQDIGGWENETIIIKFRDYTDLIFDRLGPKVKYWITINEPYNIANVGHGYGAAAPGISFRPGTLPYIVGHHLLKAHAEAWHLYNDKYRATQKGIISITINSDWSEPRNPYKQEDIDAARRVVQFYIGWFAHPVFNGDYSNMMKTIIRERSLAAGLPKSRLPEFTPEEIKRIKGTYDYFGFNHYTTVLAFPVEYGKLQHYDADRSAGTIADRTWLDSGSSWLKVSPFGFRRILNFIKEEYGNPPIIITENGISERGPIDLNDIHRSHYYEKYINQVLKAYLLDNVDIRGYTAWSLMDNLEWATGFSERFGLFYVNHSDPNLSRVARSSVGHYSAIIQCNGFPDPALGLHECLNHNLPITLAPSDNIVNFLGMELSTSDAETGLNTTFALLVVSVFGAICLTFCFFKPKKTRKGQC</sequence>
<feature type="active site" description="Nucleophile" evidence="6">
    <location>
        <position position="1169"/>
    </location>
</feature>
<dbReference type="Proteomes" id="UP000261620">
    <property type="component" value="Unplaced"/>
</dbReference>
<evidence type="ECO:0000256" key="3">
    <source>
        <dbReference type="ARBA" id="ARBA00022801"/>
    </source>
</evidence>
<feature type="transmembrane region" description="Helical" evidence="8">
    <location>
        <begin position="1782"/>
        <end position="1800"/>
    </location>
</feature>
<keyword evidence="3 7" id="KW-0378">Hydrolase</keyword>
<dbReference type="PRINTS" id="PR00131">
    <property type="entry name" value="GLHYDRLASE1"/>
</dbReference>
<evidence type="ECO:0000256" key="2">
    <source>
        <dbReference type="ARBA" id="ARBA00011738"/>
    </source>
</evidence>
<evidence type="ECO:0000256" key="5">
    <source>
        <dbReference type="ARBA" id="ARBA00023295"/>
    </source>
</evidence>
<evidence type="ECO:0000313" key="11">
    <source>
        <dbReference type="Proteomes" id="UP000261620"/>
    </source>
</evidence>
<dbReference type="PANTHER" id="PTHR10353:SF38">
    <property type="entry name" value="LACTASE_PHLORIZIN HYDROLASE"/>
    <property type="match status" value="1"/>
</dbReference>
<keyword evidence="9" id="KW-0732">Signal</keyword>
<evidence type="ECO:0000256" key="8">
    <source>
        <dbReference type="SAM" id="Phobius"/>
    </source>
</evidence>
<reference evidence="10" key="2">
    <citation type="submission" date="2025-09" db="UniProtKB">
        <authorList>
            <consortium name="Ensembl"/>
        </authorList>
    </citation>
    <scope>IDENTIFICATION</scope>
</reference>
<name>A0A3Q3VZ11_MOLML</name>
<feature type="signal peptide" evidence="9">
    <location>
        <begin position="1"/>
        <end position="20"/>
    </location>
</feature>
<keyword evidence="4" id="KW-0325">Glycoprotein</keyword>
<evidence type="ECO:0000256" key="6">
    <source>
        <dbReference type="PROSITE-ProRule" id="PRU10055"/>
    </source>
</evidence>
<proteinExistence type="inferred from homology"/>
<dbReference type="Ensembl" id="ENSMMOT00000006964.1">
    <property type="protein sequence ID" value="ENSMMOP00000006838.1"/>
    <property type="gene ID" value="ENSMMOG00000005307.1"/>
</dbReference>
<protein>
    <submittedName>
        <fullName evidence="10">Uncharacterized protein</fullName>
    </submittedName>
</protein>
<comment type="similarity">
    <text evidence="1">Belongs to the glycosyl hydrolase 1 family.</text>
</comment>
<dbReference type="PROSITE" id="PS00572">
    <property type="entry name" value="GLYCOSYL_HYDROL_F1_1"/>
    <property type="match status" value="2"/>
</dbReference>
<dbReference type="InterPro" id="IPR033132">
    <property type="entry name" value="GH_1_N_CS"/>
</dbReference>
<feature type="chain" id="PRO_5018524360" evidence="9">
    <location>
        <begin position="21"/>
        <end position="1810"/>
    </location>
</feature>
<evidence type="ECO:0000256" key="9">
    <source>
        <dbReference type="SAM" id="SignalP"/>
    </source>
</evidence>
<dbReference type="Gene3D" id="3.20.20.80">
    <property type="entry name" value="Glycosidases"/>
    <property type="match status" value="4"/>
</dbReference>
<accession>A0A3Q3VZ11</accession>
<keyword evidence="11" id="KW-1185">Reference proteome</keyword>
<dbReference type="InterPro" id="IPR017853">
    <property type="entry name" value="GH"/>
</dbReference>
<dbReference type="GO" id="GO:0005975">
    <property type="term" value="P:carbohydrate metabolic process"/>
    <property type="evidence" value="ECO:0007669"/>
    <property type="project" value="InterPro"/>
</dbReference>
<dbReference type="GO" id="GO:0004553">
    <property type="term" value="F:hydrolase activity, hydrolyzing O-glycosyl compounds"/>
    <property type="evidence" value="ECO:0007669"/>
    <property type="project" value="InterPro"/>
</dbReference>
<reference evidence="10" key="1">
    <citation type="submission" date="2025-08" db="UniProtKB">
        <authorList>
            <consortium name="Ensembl"/>
        </authorList>
    </citation>
    <scope>IDENTIFICATION</scope>
</reference>
<evidence type="ECO:0000313" key="10">
    <source>
        <dbReference type="Ensembl" id="ENSMMOP00000006838.1"/>
    </source>
</evidence>
<feature type="active site" description="Nucleophile" evidence="6">
    <location>
        <position position="1644"/>
    </location>
</feature>
<dbReference type="FunFam" id="3.20.20.80:FF:000013">
    <property type="entry name" value="lactase-phlorizin hydrolase"/>
    <property type="match status" value="3"/>
</dbReference>
<dbReference type="PANTHER" id="PTHR10353">
    <property type="entry name" value="GLYCOSYL HYDROLASE"/>
    <property type="match status" value="1"/>
</dbReference>
<dbReference type="InterPro" id="IPR018120">
    <property type="entry name" value="Glyco_hydro_1_AS"/>
</dbReference>
<keyword evidence="8" id="KW-1133">Transmembrane helix</keyword>
<dbReference type="InterPro" id="IPR001360">
    <property type="entry name" value="Glyco_hydro_1"/>
</dbReference>
<keyword evidence="8" id="KW-0472">Membrane</keyword>
<comment type="subunit">
    <text evidence="2">Homodimer.</text>
</comment>
<evidence type="ECO:0000256" key="7">
    <source>
        <dbReference type="RuleBase" id="RU004468"/>
    </source>
</evidence>
<evidence type="ECO:0000256" key="1">
    <source>
        <dbReference type="ARBA" id="ARBA00010838"/>
    </source>
</evidence>
<evidence type="ECO:0000256" key="4">
    <source>
        <dbReference type="ARBA" id="ARBA00023180"/>
    </source>
</evidence>